<evidence type="ECO:0000256" key="10">
    <source>
        <dbReference type="ARBA" id="ARBA00022801"/>
    </source>
</evidence>
<dbReference type="GO" id="GO:0008955">
    <property type="term" value="F:peptidoglycan glycosyltransferase activity"/>
    <property type="evidence" value="ECO:0007669"/>
    <property type="project" value="UniProtKB-EC"/>
</dbReference>
<keyword evidence="10" id="KW-0378">Hydrolase</keyword>
<evidence type="ECO:0000256" key="19">
    <source>
        <dbReference type="ARBA" id="ARBA00060592"/>
    </source>
</evidence>
<evidence type="ECO:0000256" key="15">
    <source>
        <dbReference type="ARBA" id="ARBA00023268"/>
    </source>
</evidence>
<dbReference type="SUPFAM" id="SSF56601">
    <property type="entry name" value="beta-lactamase/transpeptidase-like"/>
    <property type="match status" value="1"/>
</dbReference>
<dbReference type="Gene3D" id="3.40.710.10">
    <property type="entry name" value="DD-peptidase/beta-lactamase superfamily"/>
    <property type="match status" value="2"/>
</dbReference>
<dbReference type="EC" id="2.4.99.28" evidence="17"/>
<dbReference type="EMBL" id="CP012332">
    <property type="protein sequence ID" value="AKU91895.1"/>
    <property type="molecule type" value="Genomic_DNA"/>
</dbReference>
<evidence type="ECO:0000256" key="6">
    <source>
        <dbReference type="ARBA" id="ARBA00022670"/>
    </source>
</evidence>
<dbReference type="Pfam" id="PF00905">
    <property type="entry name" value="Transpeptidase"/>
    <property type="match status" value="1"/>
</dbReference>
<keyword evidence="11" id="KW-0133">Cell shape</keyword>
<comment type="similarity">
    <text evidence="4">In the N-terminal section; belongs to the glycosyltransferase 51 family.</text>
</comment>
<evidence type="ECO:0000259" key="21">
    <source>
        <dbReference type="Pfam" id="PF00905"/>
    </source>
</evidence>
<dbReference type="GO" id="GO:0008658">
    <property type="term" value="F:penicillin binding"/>
    <property type="evidence" value="ECO:0007669"/>
    <property type="project" value="InterPro"/>
</dbReference>
<dbReference type="FunFam" id="1.10.3810.10:FF:000003">
    <property type="entry name" value="Penicillin-binding protein 1a"/>
    <property type="match status" value="1"/>
</dbReference>
<dbReference type="SUPFAM" id="SSF53955">
    <property type="entry name" value="Lysozyme-like"/>
    <property type="match status" value="1"/>
</dbReference>
<keyword evidence="12" id="KW-0573">Peptidoglycan synthesis</keyword>
<keyword evidence="8" id="KW-0808">Transferase</keyword>
<evidence type="ECO:0000256" key="13">
    <source>
        <dbReference type="ARBA" id="ARBA00022989"/>
    </source>
</evidence>
<evidence type="ECO:0000256" key="2">
    <source>
        <dbReference type="ARBA" id="ARBA00004752"/>
    </source>
</evidence>
<evidence type="ECO:0000256" key="1">
    <source>
        <dbReference type="ARBA" id="ARBA00004370"/>
    </source>
</evidence>
<comment type="similarity">
    <text evidence="3">In the C-terminal section; belongs to the transpeptidase family.</text>
</comment>
<comment type="pathway">
    <text evidence="2">Cell wall biogenesis; peptidoglycan biosynthesis.</text>
</comment>
<dbReference type="InterPro" id="IPR001460">
    <property type="entry name" value="PCN-bd_Tpept"/>
</dbReference>
<evidence type="ECO:0000259" key="22">
    <source>
        <dbReference type="Pfam" id="PF00912"/>
    </source>
</evidence>
<dbReference type="PANTHER" id="PTHR32282">
    <property type="entry name" value="BINDING PROTEIN TRANSPEPTIDASE, PUTATIVE-RELATED"/>
    <property type="match status" value="1"/>
</dbReference>
<evidence type="ECO:0000313" key="24">
    <source>
        <dbReference type="Proteomes" id="UP000055590"/>
    </source>
</evidence>
<organism evidence="23 24">
    <name type="scientific">Vulgatibacter incomptus</name>
    <dbReference type="NCBI Taxonomy" id="1391653"/>
    <lineage>
        <taxon>Bacteria</taxon>
        <taxon>Pseudomonadati</taxon>
        <taxon>Myxococcota</taxon>
        <taxon>Myxococcia</taxon>
        <taxon>Myxococcales</taxon>
        <taxon>Cystobacterineae</taxon>
        <taxon>Vulgatibacteraceae</taxon>
        <taxon>Vulgatibacter</taxon>
    </lineage>
</organism>
<accession>A0A0K1PEF7</accession>
<dbReference type="UniPathway" id="UPA00219"/>
<dbReference type="Gene3D" id="1.10.3810.10">
    <property type="entry name" value="Biosynthetic peptidoglycan transglycosylase-like"/>
    <property type="match status" value="1"/>
</dbReference>
<dbReference type="GO" id="GO:0006508">
    <property type="term" value="P:proteolysis"/>
    <property type="evidence" value="ECO:0007669"/>
    <property type="project" value="UniProtKB-KW"/>
</dbReference>
<keyword evidence="16" id="KW-0961">Cell wall biogenesis/degradation</keyword>
<dbReference type="RefSeq" id="WP_050726140.1">
    <property type="nucleotide sequence ID" value="NZ_CP012332.1"/>
</dbReference>
<dbReference type="InterPro" id="IPR001264">
    <property type="entry name" value="Glyco_trans_51"/>
</dbReference>
<reference evidence="23 24" key="1">
    <citation type="submission" date="2015-08" db="EMBL/GenBank/DDBJ databases">
        <authorList>
            <person name="Babu N.S."/>
            <person name="Beckwith C.J."/>
            <person name="Beseler K.G."/>
            <person name="Brison A."/>
            <person name="Carone J.V."/>
            <person name="Caskin T.P."/>
            <person name="Diamond M."/>
            <person name="Durham M.E."/>
            <person name="Foxe J.M."/>
            <person name="Go M."/>
            <person name="Henderson B.A."/>
            <person name="Jones I.B."/>
            <person name="McGettigan J.A."/>
            <person name="Micheletti S.J."/>
            <person name="Nasrallah M.E."/>
            <person name="Ortiz D."/>
            <person name="Piller C.R."/>
            <person name="Privatt S.R."/>
            <person name="Schneider S.L."/>
            <person name="Sharp S."/>
            <person name="Smith T.C."/>
            <person name="Stanton J.D."/>
            <person name="Ullery H.E."/>
            <person name="Wilson R.J."/>
            <person name="Serrano M.G."/>
            <person name="Buck G."/>
            <person name="Lee V."/>
            <person name="Wang Y."/>
            <person name="Carvalho R."/>
            <person name="Voegtly L."/>
            <person name="Shi R."/>
            <person name="Duckworth R."/>
            <person name="Johnson A."/>
            <person name="Loviza R."/>
            <person name="Walstead R."/>
            <person name="Shah Z."/>
            <person name="Kiflezghi M."/>
            <person name="Wade K."/>
            <person name="Ball S.L."/>
            <person name="Bradley K.W."/>
            <person name="Asai D.J."/>
            <person name="Bowman C.A."/>
            <person name="Russell D.A."/>
            <person name="Pope W.H."/>
            <person name="Jacobs-Sera D."/>
            <person name="Hendrix R.W."/>
            <person name="Hatfull G.F."/>
        </authorList>
    </citation>
    <scope>NUCLEOTIDE SEQUENCE [LARGE SCALE GENOMIC DNA]</scope>
    <source>
        <strain evidence="23 24">DSM 27710</strain>
    </source>
</reference>
<proteinExistence type="inferred from homology"/>
<evidence type="ECO:0000256" key="3">
    <source>
        <dbReference type="ARBA" id="ARBA00007090"/>
    </source>
</evidence>
<keyword evidence="24" id="KW-1185">Reference proteome</keyword>
<dbReference type="GO" id="GO:0016020">
    <property type="term" value="C:membrane"/>
    <property type="evidence" value="ECO:0007669"/>
    <property type="project" value="UniProtKB-SubCell"/>
</dbReference>
<dbReference type="PANTHER" id="PTHR32282:SF27">
    <property type="entry name" value="PENICILLIN-BINDING PROTEIN 1A"/>
    <property type="match status" value="1"/>
</dbReference>
<evidence type="ECO:0000256" key="18">
    <source>
        <dbReference type="ARBA" id="ARBA00049902"/>
    </source>
</evidence>
<dbReference type="InterPro" id="IPR036950">
    <property type="entry name" value="PBP_transglycosylase"/>
</dbReference>
<dbReference type="Proteomes" id="UP000055590">
    <property type="component" value="Chromosome"/>
</dbReference>
<evidence type="ECO:0000256" key="11">
    <source>
        <dbReference type="ARBA" id="ARBA00022960"/>
    </source>
</evidence>
<dbReference type="InterPro" id="IPR050396">
    <property type="entry name" value="Glycosyltr_51/Transpeptidase"/>
</dbReference>
<keyword evidence="5" id="KW-0121">Carboxypeptidase</keyword>
<feature type="domain" description="Glycosyl transferase family 51" evidence="22">
    <location>
        <begin position="71"/>
        <end position="245"/>
    </location>
</feature>
<dbReference type="Pfam" id="PF00912">
    <property type="entry name" value="Transgly"/>
    <property type="match status" value="1"/>
</dbReference>
<comment type="pathway">
    <text evidence="19">Glycan biosynthesis.</text>
</comment>
<dbReference type="NCBIfam" id="TIGR02074">
    <property type="entry name" value="PBP_1a_fam"/>
    <property type="match status" value="1"/>
</dbReference>
<evidence type="ECO:0000256" key="16">
    <source>
        <dbReference type="ARBA" id="ARBA00023316"/>
    </source>
</evidence>
<dbReference type="GO" id="GO:0030288">
    <property type="term" value="C:outer membrane-bounded periplasmic space"/>
    <property type="evidence" value="ECO:0007669"/>
    <property type="project" value="TreeGrafter"/>
</dbReference>
<evidence type="ECO:0000256" key="9">
    <source>
        <dbReference type="ARBA" id="ARBA00022692"/>
    </source>
</evidence>
<evidence type="ECO:0000256" key="4">
    <source>
        <dbReference type="ARBA" id="ARBA00007739"/>
    </source>
</evidence>
<keyword evidence="13 20" id="KW-1133">Transmembrane helix</keyword>
<comment type="catalytic activity">
    <reaction evidence="18">
        <text>[GlcNAc-(1-&gt;4)-Mur2Ac(oyl-L-Ala-gamma-D-Glu-L-Lys-D-Ala-D-Ala)](n)-di-trans,octa-cis-undecaprenyl diphosphate + beta-D-GlcNAc-(1-&gt;4)-Mur2Ac(oyl-L-Ala-gamma-D-Glu-L-Lys-D-Ala-D-Ala)-di-trans,octa-cis-undecaprenyl diphosphate = [GlcNAc-(1-&gt;4)-Mur2Ac(oyl-L-Ala-gamma-D-Glu-L-Lys-D-Ala-D-Ala)](n+1)-di-trans,octa-cis-undecaprenyl diphosphate + di-trans,octa-cis-undecaprenyl diphosphate + H(+)</text>
        <dbReference type="Rhea" id="RHEA:23708"/>
        <dbReference type="Rhea" id="RHEA-COMP:9602"/>
        <dbReference type="Rhea" id="RHEA-COMP:9603"/>
        <dbReference type="ChEBI" id="CHEBI:15378"/>
        <dbReference type="ChEBI" id="CHEBI:58405"/>
        <dbReference type="ChEBI" id="CHEBI:60033"/>
        <dbReference type="ChEBI" id="CHEBI:78435"/>
        <dbReference type="EC" id="2.4.99.28"/>
    </reaction>
</comment>
<evidence type="ECO:0000256" key="14">
    <source>
        <dbReference type="ARBA" id="ARBA00023136"/>
    </source>
</evidence>
<evidence type="ECO:0000256" key="5">
    <source>
        <dbReference type="ARBA" id="ARBA00022645"/>
    </source>
</evidence>
<dbReference type="GO" id="GO:0071555">
    <property type="term" value="P:cell wall organization"/>
    <property type="evidence" value="ECO:0007669"/>
    <property type="project" value="UniProtKB-KW"/>
</dbReference>
<dbReference type="KEGG" id="vin:AKJ08_2282"/>
<keyword evidence="9 20" id="KW-0812">Transmembrane</keyword>
<name>A0A0K1PEF7_9BACT</name>
<dbReference type="STRING" id="1391653.AKJ08_2282"/>
<keyword evidence="7" id="KW-0328">Glycosyltransferase</keyword>
<dbReference type="AlphaFoldDB" id="A0A0K1PEF7"/>
<dbReference type="PATRIC" id="fig|1391653.3.peg.2381"/>
<dbReference type="GO" id="GO:0008360">
    <property type="term" value="P:regulation of cell shape"/>
    <property type="evidence" value="ECO:0007669"/>
    <property type="project" value="UniProtKB-KW"/>
</dbReference>
<evidence type="ECO:0000256" key="12">
    <source>
        <dbReference type="ARBA" id="ARBA00022984"/>
    </source>
</evidence>
<keyword evidence="6" id="KW-0645">Protease</keyword>
<gene>
    <name evidence="23" type="ORF">AKJ08_2282</name>
</gene>
<dbReference type="InterPro" id="IPR023346">
    <property type="entry name" value="Lysozyme-like_dom_sf"/>
</dbReference>
<dbReference type="OrthoDB" id="9766909at2"/>
<feature type="transmembrane region" description="Helical" evidence="20">
    <location>
        <begin position="20"/>
        <end position="43"/>
    </location>
</feature>
<dbReference type="GO" id="GO:0009252">
    <property type="term" value="P:peptidoglycan biosynthetic process"/>
    <property type="evidence" value="ECO:0007669"/>
    <property type="project" value="UniProtKB-UniPathway"/>
</dbReference>
<evidence type="ECO:0000256" key="17">
    <source>
        <dbReference type="ARBA" id="ARBA00044770"/>
    </source>
</evidence>
<evidence type="ECO:0000256" key="8">
    <source>
        <dbReference type="ARBA" id="ARBA00022679"/>
    </source>
</evidence>
<sequence>MPANRTKRSSPPRKKRKNLFARLIFAAFVASIVVAVAAGMFLLHLTHDLPRFDQLVDYRPKESTKVYAADGTLVAELFEERRTVIPPGDIPEVLKRAILAAEDAYFYQHEGLDYGGILRTIVRNVMSGRIRGGASTITQQVVKTFLLSPEKTYERKLKEAILARRLEQNLSKDEILYLYLTQINFGHARYGIEEGARFYFSKGAKDLTLGEAALLAGIPQSPTRLSPLTHPDRAKKRQLYVLGQMLANGWITQAEHDREAARPIALKVSKPEGVGPYYVEEVRRYVIERYGVDAALTGGLKVHLGMDPEVQRVADRSLRAGLLAYDRRQGYRGPTGHLDEDARKAAEESLAKARAGGSGGAPLLVDLGTGKAVKATAGLTLTGAVEKASAKSVELWFGGPSVGLAVQDAPWAGKGRLASLKKGDLVQVEIAKVEDKKVELRLYQEPAVQGALVVLDPETRRVRAMVGGWDFAASSFNRATQAKRQPGSAFKPFVFGAALESGRWTPASVVVDAPESIRDPWTGESWKPRNYDRDVYEGNMTLRRALARSKNTVAVRLASELGVDAVIDFARRAGISSALPSTLSLALGSGDVTPMELANAFATLAAGGARAQPVLVEKVVDRDGNVLEENKSQAVIAISPAISYVLTRLLEAVVTEGTGKAADVLGRPTAGKTGTTNDGNDAWFAGYTADLVAVSWVGFDDPKPLGRGETGGRTAIAAWTELMKEIYKGKPARDFPMPEGVELAEIDPGTGLLAADDAGPGDSALTAFVSGTAPTQRALSPGVAHEDTPVELFLGGENP</sequence>
<keyword evidence="15" id="KW-0511">Multifunctional enzyme</keyword>
<evidence type="ECO:0000256" key="7">
    <source>
        <dbReference type="ARBA" id="ARBA00022676"/>
    </source>
</evidence>
<keyword evidence="14 20" id="KW-0472">Membrane</keyword>
<comment type="subcellular location">
    <subcellularLocation>
        <location evidence="1">Membrane</location>
    </subcellularLocation>
</comment>
<feature type="domain" description="Penicillin-binding protein transpeptidase" evidence="21">
    <location>
        <begin position="450"/>
        <end position="703"/>
    </location>
</feature>
<dbReference type="GO" id="GO:0004180">
    <property type="term" value="F:carboxypeptidase activity"/>
    <property type="evidence" value="ECO:0007669"/>
    <property type="project" value="UniProtKB-KW"/>
</dbReference>
<protein>
    <recommendedName>
        <fullName evidence="17">peptidoglycan glycosyltransferase</fullName>
        <ecNumber evidence="17">2.4.99.28</ecNumber>
    </recommendedName>
</protein>
<dbReference type="InterPro" id="IPR012338">
    <property type="entry name" value="Beta-lactam/transpept-like"/>
</dbReference>
<evidence type="ECO:0000313" key="23">
    <source>
        <dbReference type="EMBL" id="AKU91895.1"/>
    </source>
</evidence>
<evidence type="ECO:0000256" key="20">
    <source>
        <dbReference type="SAM" id="Phobius"/>
    </source>
</evidence>